<dbReference type="Proteomes" id="UP000582659">
    <property type="component" value="Unassembled WGS sequence"/>
</dbReference>
<keyword evidence="7" id="KW-0862">Zinc</keyword>
<dbReference type="SUPFAM" id="SSF57850">
    <property type="entry name" value="RING/U-box"/>
    <property type="match status" value="1"/>
</dbReference>
<evidence type="ECO:0000256" key="1">
    <source>
        <dbReference type="ARBA" id="ARBA00000900"/>
    </source>
</evidence>
<dbReference type="Proteomes" id="UP000659654">
    <property type="component" value="Unassembled WGS sequence"/>
</dbReference>
<protein>
    <recommendedName>
        <fullName evidence="3">RING-type E3 ubiquitin transferase</fullName>
        <ecNumber evidence="3">2.3.2.27</ecNumber>
    </recommendedName>
</protein>
<dbReference type="Gene3D" id="3.30.40.10">
    <property type="entry name" value="Zinc/RING finger domain, C3HC4 (zinc finger)"/>
    <property type="match status" value="1"/>
</dbReference>
<dbReference type="GO" id="GO:0000151">
    <property type="term" value="C:ubiquitin ligase complex"/>
    <property type="evidence" value="ECO:0007669"/>
    <property type="project" value="InterPro"/>
</dbReference>
<dbReference type="EC" id="2.3.2.27" evidence="3"/>
<dbReference type="SMR" id="A0A1I7SL96"/>
<evidence type="ECO:0000313" key="14">
    <source>
        <dbReference type="WBParaSite" id="BXY_1382800.1"/>
    </source>
</evidence>
<feature type="region of interest" description="Disordered" evidence="9">
    <location>
        <begin position="404"/>
        <end position="434"/>
    </location>
</feature>
<comment type="pathway">
    <text evidence="2">Protein modification; protein ubiquitination.</text>
</comment>
<evidence type="ECO:0000256" key="4">
    <source>
        <dbReference type="ARBA" id="ARBA00022679"/>
    </source>
</evidence>
<name>A0A1I7SL96_BURXY</name>
<dbReference type="EMBL" id="CAJFCV020000006">
    <property type="protein sequence ID" value="CAG9129431.1"/>
    <property type="molecule type" value="Genomic_DNA"/>
</dbReference>
<feature type="compositionally biased region" description="Polar residues" evidence="9">
    <location>
        <begin position="404"/>
        <end position="415"/>
    </location>
</feature>
<dbReference type="WBParaSite" id="BXY_1382800.1">
    <property type="protein sequence ID" value="BXY_1382800.1"/>
    <property type="gene ID" value="BXY_1382800"/>
</dbReference>
<dbReference type="Proteomes" id="UP000095284">
    <property type="component" value="Unplaced"/>
</dbReference>
<dbReference type="OrthoDB" id="337575at2759"/>
<dbReference type="GO" id="GO:0008270">
    <property type="term" value="F:zinc ion binding"/>
    <property type="evidence" value="ECO:0007669"/>
    <property type="project" value="UniProtKB-KW"/>
</dbReference>
<dbReference type="PANTHER" id="PTHR46076:SF3">
    <property type="entry name" value="E3 UBIQUITIN-PROTEIN LIGASE RING1"/>
    <property type="match status" value="1"/>
</dbReference>
<proteinExistence type="predicted"/>
<evidence type="ECO:0000256" key="5">
    <source>
        <dbReference type="ARBA" id="ARBA00022723"/>
    </source>
</evidence>
<dbReference type="InterPro" id="IPR001841">
    <property type="entry name" value="Znf_RING"/>
</dbReference>
<evidence type="ECO:0000256" key="6">
    <source>
        <dbReference type="ARBA" id="ARBA00022771"/>
    </source>
</evidence>
<dbReference type="GO" id="GO:0061630">
    <property type="term" value="F:ubiquitin protein ligase activity"/>
    <property type="evidence" value="ECO:0007669"/>
    <property type="project" value="UniProtKB-EC"/>
</dbReference>
<dbReference type="PANTHER" id="PTHR46076">
    <property type="entry name" value="E3 UBIQUITIN-PROTEIN LIGASE RING1 / RING 2 FAMILY MEMBER"/>
    <property type="match status" value="1"/>
</dbReference>
<dbReference type="EMBL" id="CAJFDI010000006">
    <property type="protein sequence ID" value="CAD5233957.1"/>
    <property type="molecule type" value="Genomic_DNA"/>
</dbReference>
<dbReference type="Pfam" id="PF13923">
    <property type="entry name" value="zf-C3HC4_2"/>
    <property type="match status" value="1"/>
</dbReference>
<dbReference type="Gene3D" id="3.10.20.90">
    <property type="entry name" value="Phosphatidylinositol 3-kinase Catalytic Subunit, Chain A, domain 1"/>
    <property type="match status" value="1"/>
</dbReference>
<feature type="compositionally biased region" description="Basic and acidic residues" evidence="9">
    <location>
        <begin position="244"/>
        <end position="255"/>
    </location>
</feature>
<dbReference type="PROSITE" id="PS50089">
    <property type="entry name" value="ZF_RING_2"/>
    <property type="match status" value="1"/>
</dbReference>
<feature type="region of interest" description="Disordered" evidence="9">
    <location>
        <begin position="172"/>
        <end position="262"/>
    </location>
</feature>
<gene>
    <name evidence="11" type="ORF">BXYJ_LOCUS14048</name>
</gene>
<dbReference type="PROSITE" id="PS00518">
    <property type="entry name" value="ZF_RING_1"/>
    <property type="match status" value="1"/>
</dbReference>
<dbReference type="GO" id="GO:0031519">
    <property type="term" value="C:PcG protein complex"/>
    <property type="evidence" value="ECO:0007669"/>
    <property type="project" value="TreeGrafter"/>
</dbReference>
<dbReference type="InterPro" id="IPR013083">
    <property type="entry name" value="Znf_RING/FYVE/PHD"/>
</dbReference>
<keyword evidence="6 8" id="KW-0863">Zinc-finger</keyword>
<accession>A0A1I7SL96</accession>
<feature type="compositionally biased region" description="Acidic residues" evidence="9">
    <location>
        <begin position="418"/>
        <end position="434"/>
    </location>
</feature>
<evidence type="ECO:0000313" key="12">
    <source>
        <dbReference type="Proteomes" id="UP000095284"/>
    </source>
</evidence>
<reference evidence="11" key="2">
    <citation type="submission" date="2020-09" db="EMBL/GenBank/DDBJ databases">
        <authorList>
            <person name="Kikuchi T."/>
        </authorList>
    </citation>
    <scope>NUCLEOTIDE SEQUENCE</scope>
    <source>
        <strain evidence="11">Ka4C1</strain>
    </source>
</reference>
<feature type="compositionally biased region" description="Low complexity" evidence="9">
    <location>
        <begin position="225"/>
        <end position="243"/>
    </location>
</feature>
<dbReference type="AlphaFoldDB" id="A0A1I7SL96"/>
<keyword evidence="13" id="KW-1185">Reference proteome</keyword>
<dbReference type="SMART" id="SM00184">
    <property type="entry name" value="RING"/>
    <property type="match status" value="1"/>
</dbReference>
<evidence type="ECO:0000313" key="13">
    <source>
        <dbReference type="Proteomes" id="UP000659654"/>
    </source>
</evidence>
<evidence type="ECO:0000256" key="9">
    <source>
        <dbReference type="SAM" id="MobiDB-lite"/>
    </source>
</evidence>
<dbReference type="CDD" id="cd16531">
    <property type="entry name" value="RING-HC_RING1-like"/>
    <property type="match status" value="1"/>
</dbReference>
<feature type="compositionally biased region" description="Acidic residues" evidence="9">
    <location>
        <begin position="209"/>
        <end position="224"/>
    </location>
</feature>
<dbReference type="GO" id="GO:0003682">
    <property type="term" value="F:chromatin binding"/>
    <property type="evidence" value="ECO:0007669"/>
    <property type="project" value="TreeGrafter"/>
</dbReference>
<evidence type="ECO:0000256" key="8">
    <source>
        <dbReference type="PROSITE-ProRule" id="PRU00175"/>
    </source>
</evidence>
<keyword evidence="4" id="KW-0808">Transferase</keyword>
<comment type="catalytic activity">
    <reaction evidence="1">
        <text>S-ubiquitinyl-[E2 ubiquitin-conjugating enzyme]-L-cysteine + [acceptor protein]-L-lysine = [E2 ubiquitin-conjugating enzyme]-L-cysteine + N(6)-ubiquitinyl-[acceptor protein]-L-lysine.</text>
        <dbReference type="EC" id="2.3.2.27"/>
    </reaction>
</comment>
<sequence length="434" mass="49259">MSNSIAGPAAQETITGVKLLELNDYDRQRKPHPAITDNTMVKLGSRTLSTEITCPICLDLFTSTMGTKECLHRFCSECISTALLRNNRECPTCRKKIVSKRSLRPDENMDILINNLWPERRLYDEMQSAALQHYQAETSVAALQKSIEIGIKAQAKNRRQRVVGSYDYEKKKCKRRKNGDGEEESPELSPTNHDDSTLEPMDESQPQSQEEDVASSSDSDDTDETSSLSSSITDSSDLDSSSKSTEDDGEHRKPEVSLQNSVDKLADLNLEQARDGSPDDLNMIPETSSSQLISEDIELELAPAKSLRKRLDIHPSVRRPRFIKTTLDCTIKHLSYYLRQTAQAEQFRKDKEDEGHVIPSNFYMYYLTSNFQIEQAESQATLRQVHIYSSHSDSHLKLVFDTQPNDETQRDQNIGTEFDVDLEPDIGDEDPDWR</sequence>
<dbReference type="InterPro" id="IPR043540">
    <property type="entry name" value="RING1/RING2"/>
</dbReference>
<keyword evidence="5" id="KW-0479">Metal-binding</keyword>
<dbReference type="InterPro" id="IPR017907">
    <property type="entry name" value="Znf_RING_CS"/>
</dbReference>
<organism evidence="12 14">
    <name type="scientific">Bursaphelenchus xylophilus</name>
    <name type="common">Pinewood nematode worm</name>
    <name type="synonym">Aphelenchoides xylophilus</name>
    <dbReference type="NCBI Taxonomy" id="6326"/>
    <lineage>
        <taxon>Eukaryota</taxon>
        <taxon>Metazoa</taxon>
        <taxon>Ecdysozoa</taxon>
        <taxon>Nematoda</taxon>
        <taxon>Chromadorea</taxon>
        <taxon>Rhabditida</taxon>
        <taxon>Tylenchina</taxon>
        <taxon>Tylenchomorpha</taxon>
        <taxon>Aphelenchoidea</taxon>
        <taxon>Aphelenchoididae</taxon>
        <taxon>Bursaphelenchus</taxon>
    </lineage>
</organism>
<evidence type="ECO:0000256" key="2">
    <source>
        <dbReference type="ARBA" id="ARBA00004906"/>
    </source>
</evidence>
<dbReference type="eggNOG" id="KOG0311">
    <property type="taxonomic scope" value="Eukaryota"/>
</dbReference>
<evidence type="ECO:0000313" key="11">
    <source>
        <dbReference type="EMBL" id="CAD5233957.1"/>
    </source>
</evidence>
<evidence type="ECO:0000256" key="7">
    <source>
        <dbReference type="ARBA" id="ARBA00022833"/>
    </source>
</evidence>
<dbReference type="GO" id="GO:0016567">
    <property type="term" value="P:protein ubiquitination"/>
    <property type="evidence" value="ECO:0007669"/>
    <property type="project" value="UniProtKB-UniPathway"/>
</dbReference>
<feature type="domain" description="RING-type" evidence="10">
    <location>
        <begin position="54"/>
        <end position="94"/>
    </location>
</feature>
<evidence type="ECO:0000259" key="10">
    <source>
        <dbReference type="PROSITE" id="PS50089"/>
    </source>
</evidence>
<evidence type="ECO:0000256" key="3">
    <source>
        <dbReference type="ARBA" id="ARBA00012483"/>
    </source>
</evidence>
<reference evidence="14" key="1">
    <citation type="submission" date="2016-11" db="UniProtKB">
        <authorList>
            <consortium name="WormBaseParasite"/>
        </authorList>
    </citation>
    <scope>IDENTIFICATION</scope>
</reference>
<dbReference type="UniPathway" id="UPA00143"/>